<sequence length="161" mass="18268">MHMLPGPNAYRSIFRNPVGSRVCEAELEDGCIMVNWPSYGVPRRVHRRAHPVSRRAHVVFYQVTSLRAKGLQSPTLRWLKAINHGSVVRDILPLSKPHIGNGLPRMIRWSASNITNFYTVHVDDPLPTVIGNKVVEIEVRGDLVGYSIELQKHLHEGLKRL</sequence>
<organism evidence="1 2">
    <name type="scientific">Colletotrichum spaethianum</name>
    <dbReference type="NCBI Taxonomy" id="700344"/>
    <lineage>
        <taxon>Eukaryota</taxon>
        <taxon>Fungi</taxon>
        <taxon>Dikarya</taxon>
        <taxon>Ascomycota</taxon>
        <taxon>Pezizomycotina</taxon>
        <taxon>Sordariomycetes</taxon>
        <taxon>Hypocreomycetidae</taxon>
        <taxon>Glomerellales</taxon>
        <taxon>Glomerellaceae</taxon>
        <taxon>Colletotrichum</taxon>
        <taxon>Colletotrichum spaethianum species complex</taxon>
    </lineage>
</organism>
<dbReference type="AlphaFoldDB" id="A0AA37LGB0"/>
<dbReference type="Proteomes" id="UP001055115">
    <property type="component" value="Unassembled WGS sequence"/>
</dbReference>
<keyword evidence="2" id="KW-1185">Reference proteome</keyword>
<accession>A0AA37LGB0</accession>
<reference evidence="1 2" key="1">
    <citation type="submission" date="2022-03" db="EMBL/GenBank/DDBJ databases">
        <title>Genome data of Colletotrichum spp.</title>
        <authorList>
            <person name="Utami Y.D."/>
            <person name="Hiruma K."/>
        </authorList>
    </citation>
    <scope>NUCLEOTIDE SEQUENCE [LARGE SCALE GENOMIC DNA]</scope>
    <source>
        <strain evidence="1 2">MAFF 239500</strain>
    </source>
</reference>
<gene>
    <name evidence="1" type="ORF">ColSpa_03783</name>
</gene>
<evidence type="ECO:0000313" key="1">
    <source>
        <dbReference type="EMBL" id="GKT43602.1"/>
    </source>
</evidence>
<dbReference type="RefSeq" id="XP_049125952.1">
    <property type="nucleotide sequence ID" value="XM_049269995.1"/>
</dbReference>
<dbReference type="EMBL" id="BQXU01000007">
    <property type="protein sequence ID" value="GKT43602.1"/>
    <property type="molecule type" value="Genomic_DNA"/>
</dbReference>
<proteinExistence type="predicted"/>
<evidence type="ECO:0000313" key="2">
    <source>
        <dbReference type="Proteomes" id="UP001055115"/>
    </source>
</evidence>
<dbReference type="GeneID" id="73324585"/>
<name>A0AA37LGB0_9PEZI</name>
<protein>
    <submittedName>
        <fullName evidence="1">Uncharacterized protein</fullName>
    </submittedName>
</protein>
<comment type="caution">
    <text evidence="1">The sequence shown here is derived from an EMBL/GenBank/DDBJ whole genome shotgun (WGS) entry which is preliminary data.</text>
</comment>